<protein>
    <submittedName>
        <fullName evidence="7">FAD-binding protein</fullName>
    </submittedName>
</protein>
<keyword evidence="3" id="KW-0285">Flavoprotein</keyword>
<feature type="domain" description="FAD-binding PCMH-type" evidence="6">
    <location>
        <begin position="28"/>
        <end position="205"/>
    </location>
</feature>
<evidence type="ECO:0000256" key="3">
    <source>
        <dbReference type="ARBA" id="ARBA00022630"/>
    </source>
</evidence>
<dbReference type="PANTHER" id="PTHR42973:SF39">
    <property type="entry name" value="FAD-BINDING PCMH-TYPE DOMAIN-CONTAINING PROTEIN"/>
    <property type="match status" value="1"/>
</dbReference>
<dbReference type="Gene3D" id="3.30.43.10">
    <property type="entry name" value="Uridine Diphospho-n-acetylenolpyruvylglucosamine Reductase, domain 2"/>
    <property type="match status" value="1"/>
</dbReference>
<reference evidence="7" key="1">
    <citation type="submission" date="2023-06" db="EMBL/GenBank/DDBJ databases">
        <title>Draft genome sequence of Nocardioides sp. SOB77.</title>
        <authorList>
            <person name="Zhang G."/>
        </authorList>
    </citation>
    <scope>NUCLEOTIDE SEQUENCE</scope>
    <source>
        <strain evidence="7">SOB77</strain>
    </source>
</reference>
<evidence type="ECO:0000256" key="4">
    <source>
        <dbReference type="ARBA" id="ARBA00022827"/>
    </source>
</evidence>
<evidence type="ECO:0000256" key="1">
    <source>
        <dbReference type="ARBA" id="ARBA00001974"/>
    </source>
</evidence>
<dbReference type="InterPro" id="IPR006094">
    <property type="entry name" value="Oxid_FAD_bind_N"/>
</dbReference>
<dbReference type="RefSeq" id="WP_300954108.1">
    <property type="nucleotide sequence ID" value="NZ_JAUHJQ010000009.1"/>
</dbReference>
<evidence type="ECO:0000313" key="7">
    <source>
        <dbReference type="EMBL" id="MDN4175002.1"/>
    </source>
</evidence>
<dbReference type="InterPro" id="IPR016167">
    <property type="entry name" value="FAD-bd_PCMH_sub1"/>
</dbReference>
<dbReference type="InterPro" id="IPR036318">
    <property type="entry name" value="FAD-bd_PCMH-like_sf"/>
</dbReference>
<name>A0ABT8FLH4_9ACTN</name>
<dbReference type="InterPro" id="IPR016166">
    <property type="entry name" value="FAD-bd_PCMH"/>
</dbReference>
<comment type="cofactor">
    <cofactor evidence="1">
        <name>FAD</name>
        <dbReference type="ChEBI" id="CHEBI:57692"/>
    </cofactor>
</comment>
<comment type="caution">
    <text evidence="7">The sequence shown here is derived from an EMBL/GenBank/DDBJ whole genome shotgun (WGS) entry which is preliminary data.</text>
</comment>
<evidence type="ECO:0000256" key="5">
    <source>
        <dbReference type="ARBA" id="ARBA00023002"/>
    </source>
</evidence>
<evidence type="ECO:0000313" key="8">
    <source>
        <dbReference type="Proteomes" id="UP001168620"/>
    </source>
</evidence>
<dbReference type="EMBL" id="JAUHJQ010000009">
    <property type="protein sequence ID" value="MDN4175002.1"/>
    <property type="molecule type" value="Genomic_DNA"/>
</dbReference>
<sequence length="452" mass="47039">MSMWSTLRRGEPGYDEARRGLSASAVVPDLHPRTVVRVGAGREGGQGAEGVRAALAAAEREGLRVTVRSGGHSASFAALRNDVVAIDVRALDGVEVDPVAGTAVVGPGTTSLAAARALHGTGWSFPVGHRATVGLGGFLLAGGNGWNHGVWGSACESVLGADVVLADGRLVHLDAADPAAYAALRGAGPGFPGVVTAFHLRLWPEQRVQRRILSFPAARAAEVGAWADHLAAVIDPAVELTLFLAPPDSPMHPDLDEPALTVAATAYADDPAATEALLAPVDETLPPGAVVVLAGPSDIPTMVETETAPPGLGVVAQQAWTTEGYAAVLPDLAATMTRCPSPWSSILVSSSSYRRAAPPATDTAYLPLGTLTVAAYSNWRPGDRDEDNRRWAGDAVEAIGSRWSGHYVGELDLLRRPDRLAACFPGGGLARIDEVRRRLDPAGRFADFPGRC</sequence>
<dbReference type="PROSITE" id="PS51387">
    <property type="entry name" value="FAD_PCMH"/>
    <property type="match status" value="1"/>
</dbReference>
<gene>
    <name evidence="7" type="ORF">QWY28_18710</name>
</gene>
<dbReference type="Gene3D" id="3.40.462.20">
    <property type="match status" value="1"/>
</dbReference>
<organism evidence="7 8">
    <name type="scientific">Nocardioides oceani</name>
    <dbReference type="NCBI Taxonomy" id="3058369"/>
    <lineage>
        <taxon>Bacteria</taxon>
        <taxon>Bacillati</taxon>
        <taxon>Actinomycetota</taxon>
        <taxon>Actinomycetes</taxon>
        <taxon>Propionibacteriales</taxon>
        <taxon>Nocardioidaceae</taxon>
        <taxon>Nocardioides</taxon>
    </lineage>
</organism>
<keyword evidence="8" id="KW-1185">Reference proteome</keyword>
<dbReference type="PANTHER" id="PTHR42973">
    <property type="entry name" value="BINDING OXIDOREDUCTASE, PUTATIVE (AFU_ORTHOLOGUE AFUA_1G17690)-RELATED"/>
    <property type="match status" value="1"/>
</dbReference>
<keyword evidence="5" id="KW-0560">Oxidoreductase</keyword>
<dbReference type="Pfam" id="PF01565">
    <property type="entry name" value="FAD_binding_4"/>
    <property type="match status" value="1"/>
</dbReference>
<evidence type="ECO:0000256" key="2">
    <source>
        <dbReference type="ARBA" id="ARBA00005466"/>
    </source>
</evidence>
<dbReference type="Proteomes" id="UP001168620">
    <property type="component" value="Unassembled WGS sequence"/>
</dbReference>
<dbReference type="InterPro" id="IPR016169">
    <property type="entry name" value="FAD-bd_PCMH_sub2"/>
</dbReference>
<comment type="similarity">
    <text evidence="2">Belongs to the oxygen-dependent FAD-linked oxidoreductase family.</text>
</comment>
<proteinExistence type="inferred from homology"/>
<accession>A0ABT8FLH4</accession>
<keyword evidence="4" id="KW-0274">FAD</keyword>
<dbReference type="Gene3D" id="3.30.465.10">
    <property type="match status" value="1"/>
</dbReference>
<evidence type="ECO:0000259" key="6">
    <source>
        <dbReference type="PROSITE" id="PS51387"/>
    </source>
</evidence>
<dbReference type="InterPro" id="IPR050416">
    <property type="entry name" value="FAD-linked_Oxidoreductase"/>
</dbReference>
<dbReference type="SUPFAM" id="SSF56176">
    <property type="entry name" value="FAD-binding/transporter-associated domain-like"/>
    <property type="match status" value="1"/>
</dbReference>